<dbReference type="PROSITE" id="PS50921">
    <property type="entry name" value="ANTAR"/>
    <property type="match status" value="1"/>
</dbReference>
<feature type="region of interest" description="Disordered" evidence="2">
    <location>
        <begin position="87"/>
        <end position="131"/>
    </location>
</feature>
<dbReference type="InterPro" id="IPR036457">
    <property type="entry name" value="PPM-type-like_dom_sf"/>
</dbReference>
<sequence length="782" mass="81122">MTGSADSAGPPSVARAERGFAELAAENRWLRDRLARRHLLDLAAGVLAAQLRLPPSEAAEYLSALAHATGLSPEDLAADIVNAAAGDGGPAVTVPPESGGAENDGPEPGHAPSGHPGEARRARRTAAAAEAADTVGEAARTLLGEGLAPLGAESLWLWHRVDRDCLRLAGCAGVGAAEAAAWQWIPPAAPEPFRTVLAENAPVWLEGGPPPGDPLPGPAARAARALLPLRRRDTTVGVALVGWPGPTALDGTARRVVTGLMEVAGTVLDAAGSAPAAVPVLVDVLDSLAQPAMLLAVPSTSGEPAVEHLNDEAAAALGGVSPGGGASLARAFPLVHADLARMARRAAGTGRTQRAARLPASAGPGDPPPLLDVRVLPAGGGHAVVMWHTVGATGLAAARAVSRLQNVAPFQDSLTGGGTVWSPEAYGIFGMAPDEPPVPLAELRERVRPDDRDALADLVTTVTERQTGGQTVLRIVLPDGTVRHVRVAAEPLIAEGTVTGLAGVYQDVSDSRRTEAALTATFNHLTALHDQAELRHQLALQLQQAIVPEVPGLQEMPGDLVVAARYRPAAAEYRVGGDWYDVLALPSGRILVAVGDIAGHGIDAVTGMVALRNAQRALAFTGHSPRRLMEWLNEVTLRTGGGITATSVCALYDPEDRGLLWTSAGHLPMVLLRDGRARLLEPPQDLLLGAVPGYSYREQRIGLRPGDTLLLYTDGLIERRHDGLDEGVARLAADAERLAGHAPDTLVDSLLGAAAGDTDDDTSIVAVRVRGRPPVDRNRSTD</sequence>
<dbReference type="SMART" id="SM00086">
    <property type="entry name" value="PAC"/>
    <property type="match status" value="1"/>
</dbReference>
<feature type="domain" description="PAC" evidence="3">
    <location>
        <begin position="469"/>
        <end position="520"/>
    </location>
</feature>
<feature type="compositionally biased region" description="Low complexity" evidence="2">
    <location>
        <begin position="346"/>
        <end position="364"/>
    </location>
</feature>
<dbReference type="Pfam" id="PF03861">
    <property type="entry name" value="ANTAR"/>
    <property type="match status" value="1"/>
</dbReference>
<dbReference type="STRING" id="362257.SVTN_32595"/>
<dbReference type="SMART" id="SM00331">
    <property type="entry name" value="PP2C_SIG"/>
    <property type="match status" value="1"/>
</dbReference>
<feature type="domain" description="ANTAR" evidence="4">
    <location>
        <begin position="20"/>
        <end position="81"/>
    </location>
</feature>
<dbReference type="InterPro" id="IPR001932">
    <property type="entry name" value="PPM-type_phosphatase-like_dom"/>
</dbReference>
<dbReference type="RefSeq" id="WP_041132305.1">
    <property type="nucleotide sequence ID" value="NZ_CP010407.1"/>
</dbReference>
<evidence type="ECO:0000259" key="3">
    <source>
        <dbReference type="PROSITE" id="PS50113"/>
    </source>
</evidence>
<evidence type="ECO:0000256" key="1">
    <source>
        <dbReference type="ARBA" id="ARBA00022801"/>
    </source>
</evidence>
<feature type="region of interest" description="Disordered" evidence="2">
    <location>
        <begin position="346"/>
        <end position="366"/>
    </location>
</feature>
<proteinExistence type="predicted"/>
<dbReference type="GO" id="GO:0003723">
    <property type="term" value="F:RNA binding"/>
    <property type="evidence" value="ECO:0007669"/>
    <property type="project" value="InterPro"/>
</dbReference>
<dbReference type="InterPro" id="IPR005561">
    <property type="entry name" value="ANTAR"/>
</dbReference>
<dbReference type="AlphaFoldDB" id="A0A0B5ID04"/>
<dbReference type="Proteomes" id="UP000031774">
    <property type="component" value="Chromosome"/>
</dbReference>
<dbReference type="SUPFAM" id="SSF55785">
    <property type="entry name" value="PYP-like sensor domain (PAS domain)"/>
    <property type="match status" value="1"/>
</dbReference>
<dbReference type="PANTHER" id="PTHR43156">
    <property type="entry name" value="STAGE II SPORULATION PROTEIN E-RELATED"/>
    <property type="match status" value="1"/>
</dbReference>
<dbReference type="CDD" id="cd00130">
    <property type="entry name" value="PAS"/>
    <property type="match status" value="1"/>
</dbReference>
<accession>A0A0B5ID04</accession>
<dbReference type="InterPro" id="IPR000700">
    <property type="entry name" value="PAS-assoc_C"/>
</dbReference>
<dbReference type="SUPFAM" id="SSF81606">
    <property type="entry name" value="PP2C-like"/>
    <property type="match status" value="1"/>
</dbReference>
<dbReference type="Gene3D" id="3.30.450.20">
    <property type="entry name" value="PAS domain"/>
    <property type="match status" value="1"/>
</dbReference>
<protein>
    <submittedName>
        <fullName evidence="5">Phosphatase</fullName>
    </submittedName>
</protein>
<evidence type="ECO:0000313" key="6">
    <source>
        <dbReference type="Proteomes" id="UP000031774"/>
    </source>
</evidence>
<dbReference type="InterPro" id="IPR052016">
    <property type="entry name" value="Bact_Sigma-Reg"/>
</dbReference>
<dbReference type="HOGENOM" id="CLU_000445_43_9_11"/>
<dbReference type="Gene3D" id="3.60.40.10">
    <property type="entry name" value="PPM-type phosphatase domain"/>
    <property type="match status" value="1"/>
</dbReference>
<dbReference type="SMART" id="SM01012">
    <property type="entry name" value="ANTAR"/>
    <property type="match status" value="1"/>
</dbReference>
<dbReference type="PROSITE" id="PS50113">
    <property type="entry name" value="PAC"/>
    <property type="match status" value="1"/>
</dbReference>
<dbReference type="Pfam" id="PF08447">
    <property type="entry name" value="PAS_3"/>
    <property type="match status" value="1"/>
</dbReference>
<keyword evidence="6" id="KW-1185">Reference proteome</keyword>
<dbReference type="Gene3D" id="2.10.70.100">
    <property type="match status" value="1"/>
</dbReference>
<name>A0A0B5ID04_9ACTN</name>
<keyword evidence="1" id="KW-0378">Hydrolase</keyword>
<dbReference type="InterPro" id="IPR035965">
    <property type="entry name" value="PAS-like_dom_sf"/>
</dbReference>
<dbReference type="PANTHER" id="PTHR43156:SF2">
    <property type="entry name" value="STAGE II SPORULATION PROTEIN E"/>
    <property type="match status" value="1"/>
</dbReference>
<dbReference type="GO" id="GO:0016791">
    <property type="term" value="F:phosphatase activity"/>
    <property type="evidence" value="ECO:0007669"/>
    <property type="project" value="TreeGrafter"/>
</dbReference>
<dbReference type="InterPro" id="IPR036388">
    <property type="entry name" value="WH-like_DNA-bd_sf"/>
</dbReference>
<dbReference type="EMBL" id="CP010407">
    <property type="protein sequence ID" value="AJF68382.1"/>
    <property type="molecule type" value="Genomic_DNA"/>
</dbReference>
<dbReference type="InterPro" id="IPR000014">
    <property type="entry name" value="PAS"/>
</dbReference>
<dbReference type="Pfam" id="PF07228">
    <property type="entry name" value="SpoIIE"/>
    <property type="match status" value="1"/>
</dbReference>
<dbReference type="InterPro" id="IPR001610">
    <property type="entry name" value="PAC"/>
</dbReference>
<organism evidence="5 6">
    <name type="scientific">Streptomyces vietnamensis</name>
    <dbReference type="NCBI Taxonomy" id="362257"/>
    <lineage>
        <taxon>Bacteria</taxon>
        <taxon>Bacillati</taxon>
        <taxon>Actinomycetota</taxon>
        <taxon>Actinomycetes</taxon>
        <taxon>Kitasatosporales</taxon>
        <taxon>Streptomycetaceae</taxon>
        <taxon>Streptomyces</taxon>
    </lineage>
</organism>
<evidence type="ECO:0000259" key="4">
    <source>
        <dbReference type="PROSITE" id="PS50921"/>
    </source>
</evidence>
<gene>
    <name evidence="5" type="ORF">SVTN_32595</name>
</gene>
<dbReference type="KEGG" id="svt:SVTN_32595"/>
<dbReference type="InterPro" id="IPR013655">
    <property type="entry name" value="PAS_fold_3"/>
</dbReference>
<evidence type="ECO:0000256" key="2">
    <source>
        <dbReference type="SAM" id="MobiDB-lite"/>
    </source>
</evidence>
<reference evidence="5 6" key="1">
    <citation type="submission" date="2014-12" db="EMBL/GenBank/DDBJ databases">
        <title>Complete genome sequence of Streptomyces vietnamensis strain GIMV4.0001, a genetic manipulable producer of the benzoisochromanequinone antibiotic granaticin.</title>
        <authorList>
            <person name="Deng M.R."/>
            <person name="Guo J."/>
            <person name="Ma L.Y."/>
            <person name="Feng G.D."/>
            <person name="Mo C.Y."/>
            <person name="Zhu H.H."/>
        </authorList>
    </citation>
    <scope>NUCLEOTIDE SEQUENCE [LARGE SCALE GENOMIC DNA]</scope>
    <source>
        <strain evidence="6">GIMV4.0001</strain>
    </source>
</reference>
<dbReference type="Gene3D" id="1.10.10.10">
    <property type="entry name" value="Winged helix-like DNA-binding domain superfamily/Winged helix DNA-binding domain"/>
    <property type="match status" value="1"/>
</dbReference>
<evidence type="ECO:0000313" key="5">
    <source>
        <dbReference type="EMBL" id="AJF68382.1"/>
    </source>
</evidence>